<name>A0ABR2W262_9FUNG</name>
<dbReference type="PANTHER" id="PTHR40460">
    <property type="entry name" value="CHROMOSOME 1, WHOLE GENOME SHOTGUN SEQUENCE"/>
    <property type="match status" value="1"/>
</dbReference>
<reference evidence="2 3" key="1">
    <citation type="submission" date="2023-04" db="EMBL/GenBank/DDBJ databases">
        <title>Genome of Basidiobolus ranarum AG-B5.</title>
        <authorList>
            <person name="Stajich J.E."/>
            <person name="Carter-House D."/>
            <person name="Gryganskyi A."/>
        </authorList>
    </citation>
    <scope>NUCLEOTIDE SEQUENCE [LARGE SCALE GENOMIC DNA]</scope>
    <source>
        <strain evidence="2 3">AG-B5</strain>
    </source>
</reference>
<feature type="region of interest" description="Disordered" evidence="1">
    <location>
        <begin position="125"/>
        <end position="148"/>
    </location>
</feature>
<keyword evidence="3" id="KW-1185">Reference proteome</keyword>
<proteinExistence type="predicted"/>
<evidence type="ECO:0000313" key="3">
    <source>
        <dbReference type="Proteomes" id="UP001479436"/>
    </source>
</evidence>
<organism evidence="2 3">
    <name type="scientific">Basidiobolus ranarum</name>
    <dbReference type="NCBI Taxonomy" id="34480"/>
    <lineage>
        <taxon>Eukaryota</taxon>
        <taxon>Fungi</taxon>
        <taxon>Fungi incertae sedis</taxon>
        <taxon>Zoopagomycota</taxon>
        <taxon>Entomophthoromycotina</taxon>
        <taxon>Basidiobolomycetes</taxon>
        <taxon>Basidiobolales</taxon>
        <taxon>Basidiobolaceae</taxon>
        <taxon>Basidiobolus</taxon>
    </lineage>
</organism>
<accession>A0ABR2W262</accession>
<feature type="compositionally biased region" description="Polar residues" evidence="1">
    <location>
        <begin position="46"/>
        <end position="57"/>
    </location>
</feature>
<dbReference type="Proteomes" id="UP001479436">
    <property type="component" value="Unassembled WGS sequence"/>
</dbReference>
<feature type="compositionally biased region" description="Polar residues" evidence="1">
    <location>
        <begin position="135"/>
        <end position="148"/>
    </location>
</feature>
<evidence type="ECO:0000256" key="1">
    <source>
        <dbReference type="SAM" id="MobiDB-lite"/>
    </source>
</evidence>
<gene>
    <name evidence="2" type="ORF">K7432_006218</name>
</gene>
<evidence type="ECO:0008006" key="4">
    <source>
        <dbReference type="Google" id="ProtNLM"/>
    </source>
</evidence>
<dbReference type="PANTHER" id="PTHR40460:SF1">
    <property type="entry name" value="CSBD-LIKE DOMAIN-CONTAINING PROTEIN"/>
    <property type="match status" value="1"/>
</dbReference>
<dbReference type="SUPFAM" id="SSF69047">
    <property type="entry name" value="Hypothetical protein YjbJ"/>
    <property type="match status" value="1"/>
</dbReference>
<evidence type="ECO:0000313" key="2">
    <source>
        <dbReference type="EMBL" id="KAK9717436.1"/>
    </source>
</evidence>
<sequence>MDRISTTAKSASGYIQEAVGGLLGNDQMQSDGQHKQAEANAIWDASTKTEPTKTSANIKAAKGSMKQVVGGLLGKDEMTAEGLCDHAQAAADYESARVREYAEGAGEELKGQFKEAVGEKLNDQQILAEGKSEKLQGQSRMRVNSSRD</sequence>
<protein>
    <recommendedName>
        <fullName evidence="4">CsbD-like domain-containing protein</fullName>
    </recommendedName>
</protein>
<dbReference type="EMBL" id="JASJQH010007143">
    <property type="protein sequence ID" value="KAK9717436.1"/>
    <property type="molecule type" value="Genomic_DNA"/>
</dbReference>
<comment type="caution">
    <text evidence="2">The sequence shown here is derived from an EMBL/GenBank/DDBJ whole genome shotgun (WGS) entry which is preliminary data.</text>
</comment>
<dbReference type="InterPro" id="IPR036629">
    <property type="entry name" value="YjbJ_sf"/>
</dbReference>
<feature type="region of interest" description="Disordered" evidence="1">
    <location>
        <begin position="24"/>
        <end position="57"/>
    </location>
</feature>